<dbReference type="Proteomes" id="UP000199074">
    <property type="component" value="Unassembled WGS sequence"/>
</dbReference>
<dbReference type="OrthoDB" id="450111at2"/>
<dbReference type="STRING" id="429728.SAMN05216456_1610"/>
<proteinExistence type="predicted"/>
<dbReference type="InterPro" id="IPR025638">
    <property type="entry name" value="DUF4336"/>
</dbReference>
<organism evidence="1 2">
    <name type="scientific">Devosia crocina</name>
    <dbReference type="NCBI Taxonomy" id="429728"/>
    <lineage>
        <taxon>Bacteria</taxon>
        <taxon>Pseudomonadati</taxon>
        <taxon>Pseudomonadota</taxon>
        <taxon>Alphaproteobacteria</taxon>
        <taxon>Hyphomicrobiales</taxon>
        <taxon>Devosiaceae</taxon>
        <taxon>Devosia</taxon>
    </lineage>
</organism>
<reference evidence="1 2" key="1">
    <citation type="submission" date="2016-10" db="EMBL/GenBank/DDBJ databases">
        <authorList>
            <person name="de Groot N.N."/>
        </authorList>
    </citation>
    <scope>NUCLEOTIDE SEQUENCE [LARGE SCALE GENOMIC DNA]</scope>
    <source>
        <strain evidence="1 2">IPL20</strain>
    </source>
</reference>
<sequence>MTEVTYPPLGLPKRVAEDVWVVDGGHEVAGAPLPVRMTVLRLPDGSLLLHSPTRHTPQTQAALEELGRIGHVVAPNTVHWAYVQGWQAQLASATYWSVPGLRKRRAVVKSALRLDHDLPGKVQQAWGGAVDCILVRGMGITEAALFHRPSRTLVLTDLVVNVEQDKLPGLLSFGARLVGSVAPHGKAPIYVRMAFRMGGEEAKAAARRIIELEPERVIFSHGRWFDTGAAQKLKESLRWLT</sequence>
<dbReference type="SUPFAM" id="SSF56281">
    <property type="entry name" value="Metallo-hydrolase/oxidoreductase"/>
    <property type="match status" value="1"/>
</dbReference>
<accession>A0A1I7NCC2</accession>
<keyword evidence="2" id="KW-1185">Reference proteome</keyword>
<dbReference type="RefSeq" id="WP_092423109.1">
    <property type="nucleotide sequence ID" value="NZ_FPCK01000001.1"/>
</dbReference>
<protein>
    <recommendedName>
        <fullName evidence="3">DUF4336 domain-containing protein</fullName>
    </recommendedName>
</protein>
<dbReference type="InterPro" id="IPR036866">
    <property type="entry name" value="RibonucZ/Hydroxyglut_hydro"/>
</dbReference>
<dbReference type="Pfam" id="PF14234">
    <property type="entry name" value="DUF4336"/>
    <property type="match status" value="1"/>
</dbReference>
<evidence type="ECO:0000313" key="2">
    <source>
        <dbReference type="Proteomes" id="UP000199074"/>
    </source>
</evidence>
<gene>
    <name evidence="1" type="ORF">SAMN05216456_1610</name>
</gene>
<dbReference type="AlphaFoldDB" id="A0A1I7NCC2"/>
<dbReference type="PANTHER" id="PTHR33835">
    <property type="entry name" value="YALI0C07656P"/>
    <property type="match status" value="1"/>
</dbReference>
<dbReference type="EMBL" id="FPCK01000001">
    <property type="protein sequence ID" value="SFV32318.1"/>
    <property type="molecule type" value="Genomic_DNA"/>
</dbReference>
<evidence type="ECO:0008006" key="3">
    <source>
        <dbReference type="Google" id="ProtNLM"/>
    </source>
</evidence>
<name>A0A1I7NCC2_9HYPH</name>
<evidence type="ECO:0000313" key="1">
    <source>
        <dbReference type="EMBL" id="SFV32318.1"/>
    </source>
</evidence>
<dbReference type="PANTHER" id="PTHR33835:SF1">
    <property type="entry name" value="METALLO-BETA-LACTAMASE DOMAIN-CONTAINING PROTEIN"/>
    <property type="match status" value="1"/>
</dbReference>